<keyword evidence="1 5" id="KW-0489">Methyltransferase</keyword>
<evidence type="ECO:0000256" key="2">
    <source>
        <dbReference type="ARBA" id="ARBA00022679"/>
    </source>
</evidence>
<dbReference type="InterPro" id="IPR018117">
    <property type="entry name" value="C5_DNA_meth_AS"/>
</dbReference>
<comment type="catalytic activity">
    <reaction evidence="7">
        <text>a 2'-deoxycytidine in DNA + S-adenosyl-L-methionine = a 5-methyl-2'-deoxycytidine in DNA + S-adenosyl-L-homocysteine + H(+)</text>
        <dbReference type="Rhea" id="RHEA:13681"/>
        <dbReference type="Rhea" id="RHEA-COMP:11369"/>
        <dbReference type="Rhea" id="RHEA-COMP:11370"/>
        <dbReference type="ChEBI" id="CHEBI:15378"/>
        <dbReference type="ChEBI" id="CHEBI:57856"/>
        <dbReference type="ChEBI" id="CHEBI:59789"/>
        <dbReference type="ChEBI" id="CHEBI:85452"/>
        <dbReference type="ChEBI" id="CHEBI:85454"/>
        <dbReference type="EC" id="2.1.1.37"/>
    </reaction>
</comment>
<dbReference type="PROSITE" id="PS51679">
    <property type="entry name" value="SAM_MT_C5"/>
    <property type="match status" value="1"/>
</dbReference>
<dbReference type="SUPFAM" id="SSF53335">
    <property type="entry name" value="S-adenosyl-L-methionine-dependent methyltransferases"/>
    <property type="match status" value="1"/>
</dbReference>
<dbReference type="EC" id="2.1.1.37" evidence="7"/>
<dbReference type="PROSITE" id="PS00094">
    <property type="entry name" value="C5_MTASE_1"/>
    <property type="match status" value="1"/>
</dbReference>
<dbReference type="GO" id="GO:0003886">
    <property type="term" value="F:DNA (cytosine-5-)-methyltransferase activity"/>
    <property type="evidence" value="ECO:0007669"/>
    <property type="project" value="UniProtKB-EC"/>
</dbReference>
<dbReference type="PRINTS" id="PR00105">
    <property type="entry name" value="C5METTRFRASE"/>
</dbReference>
<dbReference type="PANTHER" id="PTHR10629">
    <property type="entry name" value="CYTOSINE-SPECIFIC METHYLTRANSFERASE"/>
    <property type="match status" value="1"/>
</dbReference>
<accession>A0ABV1EE04</accession>
<organism evidence="8 9">
    <name type="scientific">Coprococcus ammoniilyticus</name>
    <dbReference type="NCBI Taxonomy" id="2981785"/>
    <lineage>
        <taxon>Bacteria</taxon>
        <taxon>Bacillati</taxon>
        <taxon>Bacillota</taxon>
        <taxon>Clostridia</taxon>
        <taxon>Lachnospirales</taxon>
        <taxon>Lachnospiraceae</taxon>
        <taxon>Coprococcus</taxon>
    </lineage>
</organism>
<evidence type="ECO:0000256" key="4">
    <source>
        <dbReference type="ARBA" id="ARBA00022747"/>
    </source>
</evidence>
<evidence type="ECO:0000313" key="8">
    <source>
        <dbReference type="EMBL" id="MEQ2452803.1"/>
    </source>
</evidence>
<keyword evidence="9" id="KW-1185">Reference proteome</keyword>
<evidence type="ECO:0000256" key="6">
    <source>
        <dbReference type="RuleBase" id="RU000416"/>
    </source>
</evidence>
<dbReference type="Pfam" id="PF00145">
    <property type="entry name" value="DNA_methylase"/>
    <property type="match status" value="1"/>
</dbReference>
<reference evidence="8 9" key="1">
    <citation type="submission" date="2024-04" db="EMBL/GenBank/DDBJ databases">
        <title>Human intestinal bacterial collection.</title>
        <authorList>
            <person name="Pauvert C."/>
            <person name="Hitch T.C.A."/>
            <person name="Clavel T."/>
        </authorList>
    </citation>
    <scope>NUCLEOTIDE SEQUENCE [LARGE SCALE GENOMIC DNA]</scope>
    <source>
        <strain evidence="8 9">CLA-AA-H141</strain>
    </source>
</reference>
<comment type="similarity">
    <text evidence="5 6">Belongs to the class I-like SAM-binding methyltransferase superfamily. C5-methyltransferase family.</text>
</comment>
<keyword evidence="2 5" id="KW-0808">Transferase</keyword>
<dbReference type="GO" id="GO:0032259">
    <property type="term" value="P:methylation"/>
    <property type="evidence" value="ECO:0007669"/>
    <property type="project" value="UniProtKB-KW"/>
</dbReference>
<dbReference type="PANTHER" id="PTHR10629:SF52">
    <property type="entry name" value="DNA (CYTOSINE-5)-METHYLTRANSFERASE 1"/>
    <property type="match status" value="1"/>
</dbReference>
<dbReference type="Gene3D" id="3.40.50.150">
    <property type="entry name" value="Vaccinia Virus protein VP39"/>
    <property type="match status" value="1"/>
</dbReference>
<dbReference type="Gene3D" id="3.90.120.10">
    <property type="entry name" value="DNA Methylase, subunit A, domain 2"/>
    <property type="match status" value="1"/>
</dbReference>
<sequence>MSQIKEFNILDLFCGAGGFSYGMHKNSHFKTVVAIDFNEKAADTFKKNMPDAEVIVGDITDDKTRDRIIIESKLKGVNMIIGGPPCQGFSMKGKKLGLNDPRNFLFMEYLNLVQEIQPEVFVIENVKSLLNTADGWFKDEILNYIHKSGYKVQYGVLNAKKFGVPQARERAIFICSKHKDITLPKGNESIVTVRDAISDLAYLQSAEGEFEQEYITEPETEYQKLMRKGSKCLYNHKASAHSEKALEKLAMIPAEKGKEYLPEELWGKQKFNTTWGRLVWDDVSPTIDTRFDTPSNGTNSHPELNRAITPREAARIQSFDDNFVFYGSKFYIRSQIGNAVPPLLAEAIADRIWEMYRNE</sequence>
<evidence type="ECO:0000256" key="5">
    <source>
        <dbReference type="PROSITE-ProRule" id="PRU01016"/>
    </source>
</evidence>
<dbReference type="NCBIfam" id="TIGR00675">
    <property type="entry name" value="dcm"/>
    <property type="match status" value="1"/>
</dbReference>
<dbReference type="EMBL" id="JBBNFM010000001">
    <property type="protein sequence ID" value="MEQ2452803.1"/>
    <property type="molecule type" value="Genomic_DNA"/>
</dbReference>
<feature type="active site" evidence="5">
    <location>
        <position position="86"/>
    </location>
</feature>
<evidence type="ECO:0000256" key="3">
    <source>
        <dbReference type="ARBA" id="ARBA00022691"/>
    </source>
</evidence>
<dbReference type="InterPro" id="IPR001525">
    <property type="entry name" value="C5_MeTfrase"/>
</dbReference>
<dbReference type="InterPro" id="IPR050390">
    <property type="entry name" value="C5-Methyltransferase"/>
</dbReference>
<gene>
    <name evidence="8" type="ORF">AAAT04_01895</name>
</gene>
<dbReference type="Proteomes" id="UP001482186">
    <property type="component" value="Unassembled WGS sequence"/>
</dbReference>
<proteinExistence type="inferred from homology"/>
<keyword evidence="3 5" id="KW-0949">S-adenosyl-L-methionine</keyword>
<evidence type="ECO:0000313" key="9">
    <source>
        <dbReference type="Proteomes" id="UP001482186"/>
    </source>
</evidence>
<name>A0ABV1EE04_9FIRM</name>
<evidence type="ECO:0000256" key="7">
    <source>
        <dbReference type="RuleBase" id="RU000417"/>
    </source>
</evidence>
<evidence type="ECO:0000256" key="1">
    <source>
        <dbReference type="ARBA" id="ARBA00022603"/>
    </source>
</evidence>
<keyword evidence="4" id="KW-0680">Restriction system</keyword>
<dbReference type="RefSeq" id="WP_349115612.1">
    <property type="nucleotide sequence ID" value="NZ_JBBNFM010000001.1"/>
</dbReference>
<protein>
    <recommendedName>
        <fullName evidence="7">Cytosine-specific methyltransferase</fullName>
        <ecNumber evidence="7">2.1.1.37</ecNumber>
    </recommendedName>
</protein>
<dbReference type="InterPro" id="IPR029063">
    <property type="entry name" value="SAM-dependent_MTases_sf"/>
</dbReference>
<comment type="caution">
    <text evidence="8">The sequence shown here is derived from an EMBL/GenBank/DDBJ whole genome shotgun (WGS) entry which is preliminary data.</text>
</comment>